<dbReference type="PROSITE" id="PS00874">
    <property type="entry name" value="T2SP_F"/>
    <property type="match status" value="1"/>
</dbReference>
<evidence type="ECO:0000256" key="6">
    <source>
        <dbReference type="ARBA" id="ARBA00022692"/>
    </source>
</evidence>
<dbReference type="GO" id="GO:0015628">
    <property type="term" value="P:protein secretion by the type II secretion system"/>
    <property type="evidence" value="ECO:0007669"/>
    <property type="project" value="TreeGrafter"/>
</dbReference>
<evidence type="ECO:0000256" key="9">
    <source>
        <dbReference type="RuleBase" id="RU003923"/>
    </source>
</evidence>
<feature type="transmembrane region" description="Helical" evidence="10">
    <location>
        <begin position="196"/>
        <end position="223"/>
    </location>
</feature>
<keyword evidence="8 10" id="KW-0472">Membrane</keyword>
<comment type="caution">
    <text evidence="12">The sequence shown here is derived from an EMBL/GenBank/DDBJ whole genome shotgun (WGS) entry which is preliminary data.</text>
</comment>
<dbReference type="InterPro" id="IPR042094">
    <property type="entry name" value="T2SS_GspF_sf"/>
</dbReference>
<feature type="domain" description="Type II secretion system protein GspF" evidence="11">
    <location>
        <begin position="298"/>
        <end position="420"/>
    </location>
</feature>
<feature type="transmembrane region" description="Helical" evidence="10">
    <location>
        <begin position="243"/>
        <end position="266"/>
    </location>
</feature>
<keyword evidence="5" id="KW-0997">Cell inner membrane</keyword>
<name>A0A198UMM3_MORCA</name>
<keyword evidence="7 10" id="KW-1133">Transmembrane helix</keyword>
<proteinExistence type="inferred from homology"/>
<dbReference type="Gene3D" id="1.20.81.30">
    <property type="entry name" value="Type II secretion system (T2SS), domain F"/>
    <property type="match status" value="2"/>
</dbReference>
<dbReference type="Proteomes" id="UP000078228">
    <property type="component" value="Unassembled WGS sequence"/>
</dbReference>
<evidence type="ECO:0000256" key="5">
    <source>
        <dbReference type="ARBA" id="ARBA00022519"/>
    </source>
</evidence>
<reference evidence="12 13" key="1">
    <citation type="journal article" date="2016" name="Genome Biol. Evol.">
        <title>Comparative Genomic Analyses of the Moraxella catarrhalis Serosensitive and Seroresistant Lineages Demonstrate Their Independent Evolution.</title>
        <authorList>
            <person name="Earl J.P."/>
            <person name="de Vries S.P."/>
            <person name="Ahmed A."/>
            <person name="Powell E."/>
            <person name="Schultz M.P."/>
            <person name="Hermans P.W."/>
            <person name="Hill D.J."/>
            <person name="Zhou Z."/>
            <person name="Constantinidou C.I."/>
            <person name="Hu F.Z."/>
            <person name="Bootsma H.J."/>
            <person name="Ehrlich G.D."/>
        </authorList>
    </citation>
    <scope>NUCLEOTIDE SEQUENCE [LARGE SCALE GENOMIC DNA]</scope>
    <source>
        <strain evidence="12 13">Z7542</strain>
    </source>
</reference>
<dbReference type="OrthoDB" id="9805682at2"/>
<dbReference type="PANTHER" id="PTHR30012">
    <property type="entry name" value="GENERAL SECRETION PATHWAY PROTEIN"/>
    <property type="match status" value="1"/>
</dbReference>
<feature type="transmembrane region" description="Helical" evidence="10">
    <location>
        <begin position="401"/>
        <end position="421"/>
    </location>
</feature>
<dbReference type="InterPro" id="IPR003004">
    <property type="entry name" value="GspF/PilC"/>
</dbReference>
<evidence type="ECO:0000256" key="2">
    <source>
        <dbReference type="ARBA" id="ARBA00005745"/>
    </source>
</evidence>
<gene>
    <name evidence="12" type="ORF">AO384_0424</name>
</gene>
<feature type="domain" description="Type II secretion system protein GspF" evidence="11">
    <location>
        <begin position="96"/>
        <end position="217"/>
    </location>
</feature>
<evidence type="ECO:0000313" key="12">
    <source>
        <dbReference type="EMBL" id="OAU97738.1"/>
    </source>
</evidence>
<keyword evidence="4" id="KW-1003">Cell membrane</keyword>
<dbReference type="InterPro" id="IPR018076">
    <property type="entry name" value="T2SS_GspF_dom"/>
</dbReference>
<comment type="similarity">
    <text evidence="2 9">Belongs to the GSP F family.</text>
</comment>
<evidence type="ECO:0000256" key="8">
    <source>
        <dbReference type="ARBA" id="ARBA00023136"/>
    </source>
</evidence>
<dbReference type="AlphaFoldDB" id="A0A198UMM3"/>
<organism evidence="12 13">
    <name type="scientific">Moraxella catarrhalis</name>
    <name type="common">Branhamella catarrhalis</name>
    <dbReference type="NCBI Taxonomy" id="480"/>
    <lineage>
        <taxon>Bacteria</taxon>
        <taxon>Pseudomonadati</taxon>
        <taxon>Pseudomonadota</taxon>
        <taxon>Gammaproteobacteria</taxon>
        <taxon>Moraxellales</taxon>
        <taxon>Moraxellaceae</taxon>
        <taxon>Moraxella</taxon>
    </lineage>
</organism>
<comment type="subcellular location">
    <subcellularLocation>
        <location evidence="1 9">Cell inner membrane</location>
        <topology evidence="1 9">Multi-pass membrane protein</topology>
    </subcellularLocation>
</comment>
<dbReference type="PATRIC" id="fig|480.237.peg.581"/>
<evidence type="ECO:0000313" key="13">
    <source>
        <dbReference type="Proteomes" id="UP000078228"/>
    </source>
</evidence>
<dbReference type="GO" id="GO:0005886">
    <property type="term" value="C:plasma membrane"/>
    <property type="evidence" value="ECO:0007669"/>
    <property type="project" value="UniProtKB-SubCell"/>
</dbReference>
<keyword evidence="3 9" id="KW-0813">Transport</keyword>
<keyword evidence="13" id="KW-1185">Reference proteome</keyword>
<evidence type="ECO:0000256" key="10">
    <source>
        <dbReference type="SAM" id="Phobius"/>
    </source>
</evidence>
<dbReference type="Pfam" id="PF00482">
    <property type="entry name" value="T2SSF"/>
    <property type="match status" value="2"/>
</dbReference>
<dbReference type="EMBL" id="LXHC01000005">
    <property type="protein sequence ID" value="OAU97738.1"/>
    <property type="molecule type" value="Genomic_DNA"/>
</dbReference>
<accession>A0A198UMM3</accession>
<dbReference type="RefSeq" id="WP_064611769.1">
    <property type="nucleotide sequence ID" value="NZ_LXHB01000131.1"/>
</dbReference>
<evidence type="ECO:0000259" key="11">
    <source>
        <dbReference type="Pfam" id="PF00482"/>
    </source>
</evidence>
<dbReference type="PRINTS" id="PR00812">
    <property type="entry name" value="BCTERIALGSPF"/>
</dbReference>
<evidence type="ECO:0000256" key="7">
    <source>
        <dbReference type="ARBA" id="ARBA00022989"/>
    </source>
</evidence>
<evidence type="ECO:0000256" key="3">
    <source>
        <dbReference type="ARBA" id="ARBA00022448"/>
    </source>
</evidence>
<protein>
    <submittedName>
        <fullName evidence="12">Type IV fimbrial assembly protein PilC</fullName>
    </submittedName>
</protein>
<evidence type="ECO:0000256" key="4">
    <source>
        <dbReference type="ARBA" id="ARBA00022475"/>
    </source>
</evidence>
<sequence length="428" mass="46718">MKKLNKPLINQGIRNKIISDRPSVDNLSKSPKMLTFDYRAKSHDGKTVSGQISAHNTSLAKARLRKQGFYHIHLTAKRTWWHFERPIANKQILLSLRTLATLLKSGVVLTDALDIAANTTTNRRLSNKLIQIKQRIEQGESFAQAISAHPEFGSLTLALIDAGEKSGALDIMLERAAEHAEHQALRQSQLNQALRYPAAIALTAIIVSTVMLLKVVPSFAVSFGSMGDELPTLTLWVLSLSQWLSAHFWQLLLVLASSIGLFVYVYKTSARLRLWCAKTAFGLPIFGKLIQAVGSARFAQTLSTTFGSGVPLAESILLAGRACDHVLFLDASEKIAKAVKTGTPLGQAMADTKLFSPMSVQMVTVGEASGRLSEMLDQVARHHDKEVKDKTDALIGMIEPAIILIMGVLIGGLVLAMYLPIFNISMGA</sequence>
<dbReference type="FunFam" id="1.20.81.30:FF:000001">
    <property type="entry name" value="Type II secretion system protein F"/>
    <property type="match status" value="2"/>
</dbReference>
<keyword evidence="6 9" id="KW-0812">Transmembrane</keyword>
<evidence type="ECO:0000256" key="1">
    <source>
        <dbReference type="ARBA" id="ARBA00004429"/>
    </source>
</evidence>
<dbReference type="InterPro" id="IPR001992">
    <property type="entry name" value="T2SS_GspF/T4SS_PilC_CS"/>
</dbReference>
<dbReference type="PANTHER" id="PTHR30012:SF7">
    <property type="entry name" value="PROTEIN TRANSPORT PROTEIN HOFC HOMOLOG"/>
    <property type="match status" value="1"/>
</dbReference>